<evidence type="ECO:0000313" key="3">
    <source>
        <dbReference type="Proteomes" id="UP000297747"/>
    </source>
</evidence>
<keyword evidence="1" id="KW-0472">Membrane</keyword>
<name>A0A4Y9FKM9_STRAI</name>
<reference evidence="2 3" key="1">
    <citation type="submission" date="2019-03" db="EMBL/GenBank/DDBJ databases">
        <title>Diversity of the mouse oral microbiome.</title>
        <authorList>
            <person name="Joseph S."/>
            <person name="Aduse-Opoku J."/>
            <person name="Curtis M."/>
            <person name="Wade W."/>
            <person name="Hashim A."/>
        </authorList>
    </citation>
    <scope>NUCLEOTIDE SEQUENCE [LARGE SCALE GENOMIC DNA]</scope>
    <source>
        <strain evidence="2 3">HT4</strain>
    </source>
</reference>
<sequence length="129" mass="14798">MKSWQKWLLGFIVSAGVIIGIGVLEQMNKQEQLKQEMIKVVESEEVKQIIEQRLTNLDTKALTDQGIIRSYRIDGSSITNNPMGGIRFTVFINEDTELYLRFTLHKTKDEKYHFSGGYSAKLDELLKGD</sequence>
<gene>
    <name evidence="2" type="ORF">E4U01_10230</name>
</gene>
<feature type="transmembrane region" description="Helical" evidence="1">
    <location>
        <begin position="6"/>
        <end position="24"/>
    </location>
</feature>
<protein>
    <submittedName>
        <fullName evidence="2">DUF1310 family protein</fullName>
    </submittedName>
</protein>
<organism evidence="2 3">
    <name type="scientific">Streptococcus acidominimus</name>
    <dbReference type="NCBI Taxonomy" id="1326"/>
    <lineage>
        <taxon>Bacteria</taxon>
        <taxon>Bacillati</taxon>
        <taxon>Bacillota</taxon>
        <taxon>Bacilli</taxon>
        <taxon>Lactobacillales</taxon>
        <taxon>Streptococcaceae</taxon>
        <taxon>Streptococcus</taxon>
    </lineage>
</organism>
<dbReference type="Proteomes" id="UP000297747">
    <property type="component" value="Unassembled WGS sequence"/>
</dbReference>
<evidence type="ECO:0000256" key="1">
    <source>
        <dbReference type="SAM" id="Phobius"/>
    </source>
</evidence>
<dbReference type="AlphaFoldDB" id="A0A4Y9FKM9"/>
<dbReference type="EMBL" id="SPQA01000076">
    <property type="protein sequence ID" value="TFU29402.1"/>
    <property type="molecule type" value="Genomic_DNA"/>
</dbReference>
<keyword evidence="1" id="KW-0812">Transmembrane</keyword>
<dbReference type="Pfam" id="PF07006">
    <property type="entry name" value="DUF1310"/>
    <property type="match status" value="1"/>
</dbReference>
<accession>A0A4Y9FKM9</accession>
<keyword evidence="1" id="KW-1133">Transmembrane helix</keyword>
<proteinExistence type="predicted"/>
<comment type="caution">
    <text evidence="2">The sequence shown here is derived from an EMBL/GenBank/DDBJ whole genome shotgun (WGS) entry which is preliminary data.</text>
</comment>
<dbReference type="InterPro" id="IPR010738">
    <property type="entry name" value="DUF1310"/>
</dbReference>
<evidence type="ECO:0000313" key="2">
    <source>
        <dbReference type="EMBL" id="TFU29402.1"/>
    </source>
</evidence>
<dbReference type="RefSeq" id="WP_135053514.1">
    <property type="nucleotide sequence ID" value="NZ_CAKOCW010000102.1"/>
</dbReference>